<evidence type="ECO:0000259" key="2">
    <source>
        <dbReference type="Pfam" id="PF22936"/>
    </source>
</evidence>
<accession>A0A6A5S7Z3</accession>
<dbReference type="InterPro" id="IPR054722">
    <property type="entry name" value="PolX-like_BBD"/>
</dbReference>
<organism evidence="3 4">
    <name type="scientific">Clathrospora elynae</name>
    <dbReference type="NCBI Taxonomy" id="706981"/>
    <lineage>
        <taxon>Eukaryota</taxon>
        <taxon>Fungi</taxon>
        <taxon>Dikarya</taxon>
        <taxon>Ascomycota</taxon>
        <taxon>Pezizomycotina</taxon>
        <taxon>Dothideomycetes</taxon>
        <taxon>Pleosporomycetidae</taxon>
        <taxon>Pleosporales</taxon>
        <taxon>Diademaceae</taxon>
        <taxon>Clathrospora</taxon>
    </lineage>
</organism>
<evidence type="ECO:0000256" key="1">
    <source>
        <dbReference type="SAM" id="MobiDB-lite"/>
    </source>
</evidence>
<dbReference type="Pfam" id="PF22936">
    <property type="entry name" value="Pol_BBD"/>
    <property type="match status" value="1"/>
</dbReference>
<evidence type="ECO:0000313" key="3">
    <source>
        <dbReference type="EMBL" id="KAF1935654.1"/>
    </source>
</evidence>
<dbReference type="Proteomes" id="UP000800038">
    <property type="component" value="Unassembled WGS sequence"/>
</dbReference>
<dbReference type="EMBL" id="ML976247">
    <property type="protein sequence ID" value="KAF1935654.1"/>
    <property type="molecule type" value="Genomic_DNA"/>
</dbReference>
<feature type="region of interest" description="Disordered" evidence="1">
    <location>
        <begin position="17"/>
        <end position="89"/>
    </location>
</feature>
<reference evidence="3" key="1">
    <citation type="journal article" date="2020" name="Stud. Mycol.">
        <title>101 Dothideomycetes genomes: a test case for predicting lifestyles and emergence of pathogens.</title>
        <authorList>
            <person name="Haridas S."/>
            <person name="Albert R."/>
            <person name="Binder M."/>
            <person name="Bloem J."/>
            <person name="Labutti K."/>
            <person name="Salamov A."/>
            <person name="Andreopoulos B."/>
            <person name="Baker S."/>
            <person name="Barry K."/>
            <person name="Bills G."/>
            <person name="Bluhm B."/>
            <person name="Cannon C."/>
            <person name="Castanera R."/>
            <person name="Culley D."/>
            <person name="Daum C."/>
            <person name="Ezra D."/>
            <person name="Gonzalez J."/>
            <person name="Henrissat B."/>
            <person name="Kuo A."/>
            <person name="Liang C."/>
            <person name="Lipzen A."/>
            <person name="Lutzoni F."/>
            <person name="Magnuson J."/>
            <person name="Mondo S."/>
            <person name="Nolan M."/>
            <person name="Ohm R."/>
            <person name="Pangilinan J."/>
            <person name="Park H.-J."/>
            <person name="Ramirez L."/>
            <person name="Alfaro M."/>
            <person name="Sun H."/>
            <person name="Tritt A."/>
            <person name="Yoshinaga Y."/>
            <person name="Zwiers L.-H."/>
            <person name="Turgeon B."/>
            <person name="Goodwin S."/>
            <person name="Spatafora J."/>
            <person name="Crous P."/>
            <person name="Grigoriev I."/>
        </authorList>
    </citation>
    <scope>NUCLEOTIDE SEQUENCE</scope>
    <source>
        <strain evidence="3">CBS 161.51</strain>
    </source>
</reference>
<feature type="compositionally biased region" description="Low complexity" evidence="1">
    <location>
        <begin position="33"/>
        <end position="48"/>
    </location>
</feature>
<evidence type="ECO:0000313" key="4">
    <source>
        <dbReference type="Proteomes" id="UP000800038"/>
    </source>
</evidence>
<proteinExistence type="predicted"/>
<sequence length="227" mass="24162">MQNNCNITVKAMIAEINNKARRDDPVKTAAFASKQGNNSGNNSQQTGGWKDNKNSRRSGRNKDKGAAQTPAQNDSKPKLSQAAQAGSHTANVALRGQQEAPSIDFDANTTDAGISFAFCATAKIPDHIAKVSERAMRLADCADYRNRTIIDTGATDHICNDYAKFIEFDPKPTCAYICTGAGSVKVNAPGTIKMGILCADGKINNVTFSNVLSYASPQLCANLGPQC</sequence>
<gene>
    <name evidence="3" type="ORF">EJ02DRAFT_506959</name>
</gene>
<feature type="domain" description="Retrovirus-related Pol polyprotein from transposon TNT 1-94-like beta-barrel" evidence="2">
    <location>
        <begin position="149"/>
        <end position="212"/>
    </location>
</feature>
<protein>
    <recommendedName>
        <fullName evidence="2">Retrovirus-related Pol polyprotein from transposon TNT 1-94-like beta-barrel domain-containing protein</fullName>
    </recommendedName>
</protein>
<feature type="compositionally biased region" description="Basic and acidic residues" evidence="1">
    <location>
        <begin position="50"/>
        <end position="65"/>
    </location>
</feature>
<dbReference type="AlphaFoldDB" id="A0A6A5S7Z3"/>
<name>A0A6A5S7Z3_9PLEO</name>
<keyword evidence="4" id="KW-1185">Reference proteome</keyword>